<sequence length="283" mass="28991">MSLLLLILQYGATVSQLPPEILDRKSIEARKSAQAAGPVLPSVRTAGCMDEMVSSPAAGAIAAQNALDRAQGAERVRAGLCLGAALGAMERWDEARAAFLRARDSAGPANFASRARLGAMAGNAALAGGSADVALPILDTAQADVKIAKDTELLGTIAIDRARALVALGQQDQAAQALADARVAVPGNPQAWLLSATLSRRQNKLAEAQAQIERAAQLAPRDPEIGLEAGVIAVLAGREDAARKSWQSVVAGTPDSEAAKTAKGYLAQLDANPAEANPGAAKP</sequence>
<proteinExistence type="predicted"/>
<protein>
    <submittedName>
        <fullName evidence="1">Tetratricopeptide repeat protein</fullName>
    </submittedName>
</protein>
<dbReference type="Proteomes" id="UP001548713">
    <property type="component" value="Unassembled WGS sequence"/>
</dbReference>
<reference evidence="1 2" key="1">
    <citation type="submission" date="2024-07" db="EMBL/GenBank/DDBJ databases">
        <title>Novosphingobium kalidii RD2P27.</title>
        <authorList>
            <person name="Sun J.-Q."/>
        </authorList>
    </citation>
    <scope>NUCLEOTIDE SEQUENCE [LARGE SCALE GENOMIC DNA]</scope>
    <source>
        <strain evidence="1 2">RD2P27</strain>
    </source>
</reference>
<comment type="caution">
    <text evidence="1">The sequence shown here is derived from an EMBL/GenBank/DDBJ whole genome shotgun (WGS) entry which is preliminary data.</text>
</comment>
<name>A0ABV2D562_9SPHN</name>
<dbReference type="InterPro" id="IPR011990">
    <property type="entry name" value="TPR-like_helical_dom_sf"/>
</dbReference>
<gene>
    <name evidence="1" type="ORF">ABVV53_15985</name>
</gene>
<dbReference type="Pfam" id="PF13428">
    <property type="entry name" value="TPR_14"/>
    <property type="match status" value="1"/>
</dbReference>
<evidence type="ECO:0000313" key="2">
    <source>
        <dbReference type="Proteomes" id="UP001548713"/>
    </source>
</evidence>
<organism evidence="1 2">
    <name type="scientific">Novosphingobium kalidii</name>
    <dbReference type="NCBI Taxonomy" id="3230299"/>
    <lineage>
        <taxon>Bacteria</taxon>
        <taxon>Pseudomonadati</taxon>
        <taxon>Pseudomonadota</taxon>
        <taxon>Alphaproteobacteria</taxon>
        <taxon>Sphingomonadales</taxon>
        <taxon>Sphingomonadaceae</taxon>
        <taxon>Novosphingobium</taxon>
    </lineage>
</organism>
<accession>A0ABV2D562</accession>
<dbReference type="EMBL" id="JBEWLY010000025">
    <property type="protein sequence ID" value="MET1756943.1"/>
    <property type="molecule type" value="Genomic_DNA"/>
</dbReference>
<dbReference type="SUPFAM" id="SSF48452">
    <property type="entry name" value="TPR-like"/>
    <property type="match status" value="1"/>
</dbReference>
<dbReference type="RefSeq" id="WP_353985431.1">
    <property type="nucleotide sequence ID" value="NZ_JBEWLY010000025.1"/>
</dbReference>
<keyword evidence="2" id="KW-1185">Reference proteome</keyword>
<evidence type="ECO:0000313" key="1">
    <source>
        <dbReference type="EMBL" id="MET1756943.1"/>
    </source>
</evidence>
<dbReference type="Gene3D" id="1.25.40.10">
    <property type="entry name" value="Tetratricopeptide repeat domain"/>
    <property type="match status" value="1"/>
</dbReference>